<dbReference type="PROSITE" id="PS00447">
    <property type="entry name" value="DNA_POLYMERASE_A"/>
    <property type="match status" value="1"/>
</dbReference>
<dbReference type="NCBIfam" id="NF004397">
    <property type="entry name" value="PRK05755.1"/>
    <property type="match status" value="1"/>
</dbReference>
<dbReference type="Gene3D" id="1.10.150.20">
    <property type="entry name" value="5' to 3' exonuclease, C-terminal subdomain"/>
    <property type="match status" value="2"/>
</dbReference>
<evidence type="ECO:0000313" key="23">
    <source>
        <dbReference type="EMBL" id="MCS2610981.1"/>
    </source>
</evidence>
<feature type="domain" description="5'-3' exonuclease" evidence="21">
    <location>
        <begin position="4"/>
        <end position="266"/>
    </location>
</feature>
<evidence type="ECO:0000259" key="21">
    <source>
        <dbReference type="SMART" id="SM00475"/>
    </source>
</evidence>
<evidence type="ECO:0000256" key="16">
    <source>
        <dbReference type="NCBIfam" id="TIGR00593"/>
    </source>
</evidence>
<dbReference type="CDD" id="cd09898">
    <property type="entry name" value="H3TH_53EXO"/>
    <property type="match status" value="1"/>
</dbReference>
<evidence type="ECO:0000256" key="1">
    <source>
        <dbReference type="ARBA" id="ARBA00007705"/>
    </source>
</evidence>
<gene>
    <name evidence="17 23" type="primary">polA</name>
    <name evidence="23" type="ORF">LLY24_16820</name>
</gene>
<dbReference type="Pfam" id="PF00476">
    <property type="entry name" value="DNA_pol_A"/>
    <property type="match status" value="1"/>
</dbReference>
<evidence type="ECO:0000256" key="15">
    <source>
        <dbReference type="ARBA" id="ARBA00049244"/>
    </source>
</evidence>
<dbReference type="PRINTS" id="PR00868">
    <property type="entry name" value="DNAPOLI"/>
</dbReference>
<evidence type="ECO:0000256" key="13">
    <source>
        <dbReference type="ARBA" id="ARBA00023125"/>
    </source>
</evidence>
<feature type="region of interest" description="Disordered" evidence="19">
    <location>
        <begin position="293"/>
        <end position="321"/>
    </location>
</feature>
<evidence type="ECO:0000256" key="4">
    <source>
        <dbReference type="ARBA" id="ARBA00020311"/>
    </source>
</evidence>
<dbReference type="SMART" id="SM00474">
    <property type="entry name" value="35EXOc"/>
    <property type="match status" value="1"/>
</dbReference>
<dbReference type="InterPro" id="IPR002298">
    <property type="entry name" value="DNA_polymerase_A"/>
</dbReference>
<dbReference type="Gene3D" id="1.20.1060.10">
    <property type="entry name" value="Taq DNA Polymerase, Chain T, domain 4"/>
    <property type="match status" value="1"/>
</dbReference>
<reference evidence="23" key="1">
    <citation type="submission" date="2021-11" db="EMBL/GenBank/DDBJ databases">
        <title>Halomonas sp., isolated from a coastal aquaculture zone in Dongshan Bay.</title>
        <authorList>
            <person name="Lin W."/>
        </authorList>
    </citation>
    <scope>NUCLEOTIDE SEQUENCE</scope>
    <source>
        <strain evidence="23">Yzlin-01</strain>
    </source>
</reference>
<dbReference type="Gene3D" id="3.40.50.1010">
    <property type="entry name" value="5'-nuclease"/>
    <property type="match status" value="1"/>
</dbReference>
<evidence type="ECO:0000313" key="24">
    <source>
        <dbReference type="Proteomes" id="UP001165542"/>
    </source>
</evidence>
<evidence type="ECO:0000259" key="22">
    <source>
        <dbReference type="SMART" id="SM00482"/>
    </source>
</evidence>
<dbReference type="CDD" id="cd09859">
    <property type="entry name" value="PIN_53EXO"/>
    <property type="match status" value="1"/>
</dbReference>
<evidence type="ECO:0000256" key="5">
    <source>
        <dbReference type="ARBA" id="ARBA00022679"/>
    </source>
</evidence>
<dbReference type="Pfam" id="PF02739">
    <property type="entry name" value="5_3_exonuc_N"/>
    <property type="match status" value="1"/>
</dbReference>
<comment type="catalytic activity">
    <reaction evidence="15 17">
        <text>DNA(n) + a 2'-deoxyribonucleoside 5'-triphosphate = DNA(n+1) + diphosphate</text>
        <dbReference type="Rhea" id="RHEA:22508"/>
        <dbReference type="Rhea" id="RHEA-COMP:17339"/>
        <dbReference type="Rhea" id="RHEA-COMP:17340"/>
        <dbReference type="ChEBI" id="CHEBI:33019"/>
        <dbReference type="ChEBI" id="CHEBI:61560"/>
        <dbReference type="ChEBI" id="CHEBI:173112"/>
        <dbReference type="EC" id="2.7.7.7"/>
    </reaction>
</comment>
<sequence>MARAPIVLVDGSSYLYRAFHALPPLTASNGQPTGAVKGVLNMLKRLMKDYPESPMAVVFDAPGKTFRDAIYSDYKAHRPPMPDDLRSQVEPLHACVRALGLPLLCIEGVEADDVIGTLAHAATQAGRDAVISTGDKDMAQLVNAHITLVNTMKDETLDVAGVKEKFGLPPELIIDYLALMGDKVDNIPGVPGVGEKTALGLLQGVGGGLAAIFGDLDSIQGLSFRGAKSLGKKLEEHKEQAYLSYELATIKTDCELPVGLDDLELAQPDREALRQLYTTLEFKQWLSELLDGNDEGVDDVSGGTPTPEAADETSDATQGSAERRDVIISDVKTLKAWIARLEKAERFCFDLETTSLNYMEAEIVGIGLALEAGEAAYIPVAHDYLDAPAQLDRAEVLDALKPILENDRVVKIGQNLKYDISVLANYAITVAGPFADTMLASYVLNSTATRHDMDSLALKYLGEKTISFEEIAGKGAKQLTFNQIALEEAVPYACEDVDITLRLHDTLRPMVEKEGRLSDVLDTLELPLIKVLSHMERSGVALDAERLHAQSQQLDKRIRELESEAFELAGREFNLGSPKQLGAILFDELKIPVIKKTPKGAPSTAEAVLEELALDYPLPKVIMQHRGLSKLKSTYTDKLPRLINKQSKRVHTSYHQAVTATGRLSSSDPNLQNIPIRTDEGRKIRQAFVARPGYKIVAADYSQIELRIMAHLSEDKGLLEAFAENRDIHTATAAEVFGTSLDKVSSDQRRSAKAINFGLIYGMSAWGLARQLRIERNQAQTYIDRYFDRYPGVARYMERIRSQAAEDGFVETVFGRRLYLPEINAQNRARRQGAERTAINAPMQGTAADIIKQAMIDVDAWLEKGEFDALMVMQVHDELVFEVKEAQVESFIKEVQQRMQGAAELKVPLIVEAESGDNWDEAH</sequence>
<evidence type="ECO:0000256" key="6">
    <source>
        <dbReference type="ARBA" id="ARBA00022695"/>
    </source>
</evidence>
<dbReference type="Gene3D" id="3.30.70.370">
    <property type="match status" value="1"/>
</dbReference>
<protein>
    <recommendedName>
        <fullName evidence="4 16">DNA polymerase I</fullName>
        <ecNumber evidence="3 16">2.7.7.7</ecNumber>
    </recommendedName>
</protein>
<evidence type="ECO:0000256" key="17">
    <source>
        <dbReference type="RuleBase" id="RU004460"/>
    </source>
</evidence>
<feature type="coiled-coil region" evidence="18">
    <location>
        <begin position="544"/>
        <end position="571"/>
    </location>
</feature>
<organism evidence="23 24">
    <name type="scientific">Halomonas dongshanensis</name>
    <dbReference type="NCBI Taxonomy" id="2890835"/>
    <lineage>
        <taxon>Bacteria</taxon>
        <taxon>Pseudomonadati</taxon>
        <taxon>Pseudomonadota</taxon>
        <taxon>Gammaproteobacteria</taxon>
        <taxon>Oceanospirillales</taxon>
        <taxon>Halomonadaceae</taxon>
        <taxon>Halomonas</taxon>
    </lineage>
</organism>
<dbReference type="InterPro" id="IPR036279">
    <property type="entry name" value="5-3_exonuclease_C_sf"/>
</dbReference>
<dbReference type="InterPro" id="IPR002562">
    <property type="entry name" value="3'-5'_exonuclease_dom"/>
</dbReference>
<evidence type="ECO:0000256" key="2">
    <source>
        <dbReference type="ARBA" id="ARBA00011541"/>
    </source>
</evidence>
<dbReference type="InterPro" id="IPR001098">
    <property type="entry name" value="DNA-dir_DNA_pol_A_palm_dom"/>
</dbReference>
<evidence type="ECO:0000256" key="7">
    <source>
        <dbReference type="ARBA" id="ARBA00022705"/>
    </source>
</evidence>
<dbReference type="CDD" id="cd06139">
    <property type="entry name" value="DNA_polA_I_Ecoli_like_exo"/>
    <property type="match status" value="1"/>
</dbReference>
<comment type="caution">
    <text evidence="23">The sequence shown here is derived from an EMBL/GenBank/DDBJ whole genome shotgun (WGS) entry which is preliminary data.</text>
</comment>
<evidence type="ECO:0000256" key="19">
    <source>
        <dbReference type="SAM" id="MobiDB-lite"/>
    </source>
</evidence>
<dbReference type="InterPro" id="IPR002421">
    <property type="entry name" value="5-3_exonuclease"/>
</dbReference>
<comment type="function">
    <text evidence="17">In addition to polymerase activity, this DNA polymerase exhibits 3'-5' and 5'-3' exonuclease activity.</text>
</comment>
<dbReference type="RefSeq" id="WP_259037475.1">
    <property type="nucleotide sequence ID" value="NZ_JAJISC010000009.1"/>
</dbReference>
<evidence type="ECO:0000256" key="3">
    <source>
        <dbReference type="ARBA" id="ARBA00012417"/>
    </source>
</evidence>
<dbReference type="EC" id="2.7.7.7" evidence="3 16"/>
<evidence type="ECO:0000256" key="9">
    <source>
        <dbReference type="ARBA" id="ARBA00022763"/>
    </source>
</evidence>
<dbReference type="InterPro" id="IPR008918">
    <property type="entry name" value="HhH2"/>
</dbReference>
<keyword evidence="13 17" id="KW-0238">DNA-binding</keyword>
<keyword evidence="12 17" id="KW-0239">DNA-directed DNA polymerase</keyword>
<keyword evidence="14 17" id="KW-0234">DNA repair</keyword>
<keyword evidence="7 17" id="KW-0235">DNA replication</keyword>
<dbReference type="PANTHER" id="PTHR10133">
    <property type="entry name" value="DNA POLYMERASE I"/>
    <property type="match status" value="1"/>
</dbReference>
<dbReference type="Proteomes" id="UP001165542">
    <property type="component" value="Unassembled WGS sequence"/>
</dbReference>
<dbReference type="Gene3D" id="3.30.420.10">
    <property type="entry name" value="Ribonuclease H-like superfamily/Ribonuclease H"/>
    <property type="match status" value="1"/>
</dbReference>
<evidence type="ECO:0000256" key="12">
    <source>
        <dbReference type="ARBA" id="ARBA00022932"/>
    </source>
</evidence>
<dbReference type="InterPro" id="IPR020045">
    <property type="entry name" value="DNA_polI_H3TH"/>
</dbReference>
<keyword evidence="11 17" id="KW-0269">Exonuclease</keyword>
<keyword evidence="18" id="KW-0175">Coiled coil</keyword>
<dbReference type="PANTHER" id="PTHR10133:SF27">
    <property type="entry name" value="DNA POLYMERASE NU"/>
    <property type="match status" value="1"/>
</dbReference>
<dbReference type="Pfam" id="PF01367">
    <property type="entry name" value="5_3_exonuc"/>
    <property type="match status" value="1"/>
</dbReference>
<keyword evidence="8" id="KW-0540">Nuclease</keyword>
<accession>A0ABT2EHA0</accession>
<dbReference type="InterPro" id="IPR043502">
    <property type="entry name" value="DNA/RNA_pol_sf"/>
</dbReference>
<dbReference type="InterPro" id="IPR019760">
    <property type="entry name" value="DNA-dir_DNA_pol_A_CS"/>
</dbReference>
<evidence type="ECO:0000256" key="18">
    <source>
        <dbReference type="SAM" id="Coils"/>
    </source>
</evidence>
<comment type="similarity">
    <text evidence="1 17">Belongs to the DNA polymerase type-A family.</text>
</comment>
<dbReference type="SUPFAM" id="SSF53098">
    <property type="entry name" value="Ribonuclease H-like"/>
    <property type="match status" value="1"/>
</dbReference>
<dbReference type="SUPFAM" id="SSF56672">
    <property type="entry name" value="DNA/RNA polymerases"/>
    <property type="match status" value="1"/>
</dbReference>
<dbReference type="CDD" id="cd08637">
    <property type="entry name" value="DNA_pol_A_pol_I_C"/>
    <property type="match status" value="1"/>
</dbReference>
<dbReference type="InterPro" id="IPR036397">
    <property type="entry name" value="RNaseH_sf"/>
</dbReference>
<evidence type="ECO:0000256" key="11">
    <source>
        <dbReference type="ARBA" id="ARBA00022839"/>
    </source>
</evidence>
<dbReference type="InterPro" id="IPR012337">
    <property type="entry name" value="RNaseH-like_sf"/>
</dbReference>
<dbReference type="SMART" id="SM00482">
    <property type="entry name" value="POLAc"/>
    <property type="match status" value="1"/>
</dbReference>
<dbReference type="InterPro" id="IPR018320">
    <property type="entry name" value="DNA_polymerase_1"/>
</dbReference>
<feature type="domain" description="DNA-directed DNA polymerase family A palm" evidence="22">
    <location>
        <begin position="681"/>
        <end position="887"/>
    </location>
</feature>
<dbReference type="InterPro" id="IPR020046">
    <property type="entry name" value="5-3_exonucl_a-hlix_arch_N"/>
</dbReference>
<dbReference type="Pfam" id="PF01612">
    <property type="entry name" value="DNA_pol_A_exo1"/>
    <property type="match status" value="1"/>
</dbReference>
<evidence type="ECO:0000256" key="8">
    <source>
        <dbReference type="ARBA" id="ARBA00022722"/>
    </source>
</evidence>
<dbReference type="GO" id="GO:0003887">
    <property type="term" value="F:DNA-directed DNA polymerase activity"/>
    <property type="evidence" value="ECO:0007669"/>
    <property type="project" value="UniProtKB-EC"/>
</dbReference>
<dbReference type="NCBIfam" id="TIGR00593">
    <property type="entry name" value="pola"/>
    <property type="match status" value="1"/>
</dbReference>
<comment type="subunit">
    <text evidence="2">Single-chain monomer with multiple functions.</text>
</comment>
<keyword evidence="9 17" id="KW-0227">DNA damage</keyword>
<keyword evidence="6 17" id="KW-0548">Nucleotidyltransferase</keyword>
<keyword evidence="10 17" id="KW-0378">Hydrolase</keyword>
<feature type="domain" description="3'-5' exonuclease" evidence="20">
    <location>
        <begin position="325"/>
        <end position="512"/>
    </location>
</feature>
<keyword evidence="5 17" id="KW-0808">Transferase</keyword>
<evidence type="ECO:0000256" key="10">
    <source>
        <dbReference type="ARBA" id="ARBA00022801"/>
    </source>
</evidence>
<dbReference type="SUPFAM" id="SSF47807">
    <property type="entry name" value="5' to 3' exonuclease, C-terminal subdomain"/>
    <property type="match status" value="1"/>
</dbReference>
<evidence type="ECO:0000259" key="20">
    <source>
        <dbReference type="SMART" id="SM00474"/>
    </source>
</evidence>
<dbReference type="SUPFAM" id="SSF88723">
    <property type="entry name" value="PIN domain-like"/>
    <property type="match status" value="1"/>
</dbReference>
<dbReference type="SMART" id="SM00279">
    <property type="entry name" value="HhH2"/>
    <property type="match status" value="1"/>
</dbReference>
<dbReference type="EMBL" id="JAJISC010000009">
    <property type="protein sequence ID" value="MCS2610981.1"/>
    <property type="molecule type" value="Genomic_DNA"/>
</dbReference>
<name>A0ABT2EHA0_9GAMM</name>
<dbReference type="SMART" id="SM00475">
    <property type="entry name" value="53EXOc"/>
    <property type="match status" value="1"/>
</dbReference>
<keyword evidence="24" id="KW-1185">Reference proteome</keyword>
<proteinExistence type="inferred from homology"/>
<evidence type="ECO:0000256" key="14">
    <source>
        <dbReference type="ARBA" id="ARBA00023204"/>
    </source>
</evidence>
<dbReference type="InterPro" id="IPR029060">
    <property type="entry name" value="PIN-like_dom_sf"/>
</dbReference>